<dbReference type="PANTHER" id="PTHR11530">
    <property type="entry name" value="D-AMINO ACID OXIDASE"/>
    <property type="match status" value="1"/>
</dbReference>
<dbReference type="Gene3D" id="3.40.50.720">
    <property type="entry name" value="NAD(P)-binding Rossmann-like Domain"/>
    <property type="match status" value="1"/>
</dbReference>
<sequence length="119" mass="13649">MPRKAKEAGISLQPVINLSDMKNYKIPDWVNITLGHSELSRDHLVNLSKQYNKNFTGGYLFVSFSWEASYFLPFLQQKFVNNGGRIVIKEIQDFDELAYYDVIVNCTGIQSRQLAGNKI</sequence>
<dbReference type="GO" id="GO:0003884">
    <property type="term" value="F:D-amino-acid oxidase activity"/>
    <property type="evidence" value="ECO:0007669"/>
    <property type="project" value="InterPro"/>
</dbReference>
<gene>
    <name evidence="6" type="ORF">NQ314_011678</name>
</gene>
<keyword evidence="7" id="KW-1185">Reference proteome</keyword>
<dbReference type="Gene3D" id="3.30.9.10">
    <property type="entry name" value="D-Amino Acid Oxidase, subunit A, domain 2"/>
    <property type="match status" value="1"/>
</dbReference>
<evidence type="ECO:0000256" key="2">
    <source>
        <dbReference type="ARBA" id="ARBA00004253"/>
    </source>
</evidence>
<dbReference type="GO" id="GO:0019478">
    <property type="term" value="P:D-amino acid catabolic process"/>
    <property type="evidence" value="ECO:0007669"/>
    <property type="project" value="TreeGrafter"/>
</dbReference>
<name>A0AAV8XHB9_9CUCU</name>
<evidence type="ECO:0000256" key="1">
    <source>
        <dbReference type="ARBA" id="ARBA00001974"/>
    </source>
</evidence>
<dbReference type="EMBL" id="JANEYF010003261">
    <property type="protein sequence ID" value="KAJ8937875.1"/>
    <property type="molecule type" value="Genomic_DNA"/>
</dbReference>
<dbReference type="AlphaFoldDB" id="A0AAV8XHB9"/>
<reference evidence="6" key="1">
    <citation type="journal article" date="2023" name="Insect Mol. Biol.">
        <title>Genome sequencing provides insights into the evolution of gene families encoding plant cell wall-degrading enzymes in longhorned beetles.</title>
        <authorList>
            <person name="Shin N.R."/>
            <person name="Okamura Y."/>
            <person name="Kirsch R."/>
            <person name="Pauchet Y."/>
        </authorList>
    </citation>
    <scope>NUCLEOTIDE SEQUENCE</scope>
    <source>
        <strain evidence="6">RBIC_L_NR</strain>
    </source>
</reference>
<dbReference type="GO" id="GO:0071949">
    <property type="term" value="F:FAD binding"/>
    <property type="evidence" value="ECO:0007669"/>
    <property type="project" value="InterPro"/>
</dbReference>
<dbReference type="GO" id="GO:0005782">
    <property type="term" value="C:peroxisomal matrix"/>
    <property type="evidence" value="ECO:0007669"/>
    <property type="project" value="UniProtKB-SubCell"/>
</dbReference>
<keyword evidence="5" id="KW-0560">Oxidoreductase</keyword>
<accession>A0AAV8XHB9</accession>
<comment type="subcellular location">
    <subcellularLocation>
        <location evidence="2">Peroxisome matrix</location>
    </subcellularLocation>
</comment>
<proteinExistence type="predicted"/>
<evidence type="ECO:0000256" key="3">
    <source>
        <dbReference type="ARBA" id="ARBA00022630"/>
    </source>
</evidence>
<dbReference type="Proteomes" id="UP001162156">
    <property type="component" value="Unassembled WGS sequence"/>
</dbReference>
<dbReference type="PANTHER" id="PTHR11530:SF11">
    <property type="entry name" value="D-ASPARTATE OXIDASE"/>
    <property type="match status" value="1"/>
</dbReference>
<evidence type="ECO:0000313" key="6">
    <source>
        <dbReference type="EMBL" id="KAJ8937875.1"/>
    </source>
</evidence>
<evidence type="ECO:0000256" key="5">
    <source>
        <dbReference type="ARBA" id="ARBA00023002"/>
    </source>
</evidence>
<keyword evidence="3" id="KW-0285">Flavoprotein</keyword>
<organism evidence="6 7">
    <name type="scientific">Rhamnusium bicolor</name>
    <dbReference type="NCBI Taxonomy" id="1586634"/>
    <lineage>
        <taxon>Eukaryota</taxon>
        <taxon>Metazoa</taxon>
        <taxon>Ecdysozoa</taxon>
        <taxon>Arthropoda</taxon>
        <taxon>Hexapoda</taxon>
        <taxon>Insecta</taxon>
        <taxon>Pterygota</taxon>
        <taxon>Neoptera</taxon>
        <taxon>Endopterygota</taxon>
        <taxon>Coleoptera</taxon>
        <taxon>Polyphaga</taxon>
        <taxon>Cucujiformia</taxon>
        <taxon>Chrysomeloidea</taxon>
        <taxon>Cerambycidae</taxon>
        <taxon>Lepturinae</taxon>
        <taxon>Rhagiini</taxon>
        <taxon>Rhamnusium</taxon>
    </lineage>
</organism>
<evidence type="ECO:0000313" key="7">
    <source>
        <dbReference type="Proteomes" id="UP001162156"/>
    </source>
</evidence>
<comment type="cofactor">
    <cofactor evidence="1">
        <name>FAD</name>
        <dbReference type="ChEBI" id="CHEBI:57692"/>
    </cofactor>
</comment>
<evidence type="ECO:0000256" key="4">
    <source>
        <dbReference type="ARBA" id="ARBA00022827"/>
    </source>
</evidence>
<evidence type="ECO:0008006" key="8">
    <source>
        <dbReference type="Google" id="ProtNLM"/>
    </source>
</evidence>
<keyword evidence="4" id="KW-0274">FAD</keyword>
<dbReference type="InterPro" id="IPR023209">
    <property type="entry name" value="DAO"/>
</dbReference>
<comment type="caution">
    <text evidence="6">The sequence shown here is derived from an EMBL/GenBank/DDBJ whole genome shotgun (WGS) entry which is preliminary data.</text>
</comment>
<protein>
    <recommendedName>
        <fullName evidence="8">FAD dependent oxidoreductase domain-containing protein</fullName>
    </recommendedName>
</protein>